<gene>
    <name evidence="9" type="ORF">CY0110_25261</name>
</gene>
<feature type="transmembrane region" description="Helical" evidence="7">
    <location>
        <begin position="244"/>
        <end position="265"/>
    </location>
</feature>
<comment type="caution">
    <text evidence="9">The sequence shown here is derived from an EMBL/GenBank/DDBJ whole genome shotgun (WGS) entry which is preliminary data.</text>
</comment>
<dbReference type="NCBIfam" id="TIGR01097">
    <property type="entry name" value="PhnE"/>
    <property type="match status" value="1"/>
</dbReference>
<keyword evidence="3" id="KW-1003">Cell membrane</keyword>
<keyword evidence="4 7" id="KW-0812">Transmembrane</keyword>
<feature type="domain" description="ABC transmembrane type-1" evidence="8">
    <location>
        <begin position="79"/>
        <end position="262"/>
    </location>
</feature>
<feature type="transmembrane region" description="Helical" evidence="7">
    <location>
        <begin position="187"/>
        <end position="210"/>
    </location>
</feature>
<dbReference type="Proteomes" id="UP000003781">
    <property type="component" value="Unassembled WGS sequence"/>
</dbReference>
<keyword evidence="2 7" id="KW-0813">Transport</keyword>
<dbReference type="GO" id="GO:0015416">
    <property type="term" value="F:ABC-type phosphonate transporter activity"/>
    <property type="evidence" value="ECO:0007669"/>
    <property type="project" value="InterPro"/>
</dbReference>
<evidence type="ECO:0000256" key="1">
    <source>
        <dbReference type="ARBA" id="ARBA00004651"/>
    </source>
</evidence>
<evidence type="ECO:0000313" key="9">
    <source>
        <dbReference type="EMBL" id="EAZ89805.1"/>
    </source>
</evidence>
<dbReference type="AlphaFoldDB" id="A3IUL3"/>
<dbReference type="eggNOG" id="COG3639">
    <property type="taxonomic scope" value="Bacteria"/>
</dbReference>
<feature type="transmembrane region" description="Helical" evidence="7">
    <location>
        <begin position="85"/>
        <end position="105"/>
    </location>
</feature>
<keyword evidence="10" id="KW-1185">Reference proteome</keyword>
<keyword evidence="5 7" id="KW-1133">Transmembrane helix</keyword>
<proteinExistence type="inferred from homology"/>
<name>A3IUL3_9CHRO</name>
<comment type="subcellular location">
    <subcellularLocation>
        <location evidence="1 7">Cell membrane</location>
        <topology evidence="1 7">Multi-pass membrane protein</topology>
    </subcellularLocation>
</comment>
<evidence type="ECO:0000256" key="6">
    <source>
        <dbReference type="ARBA" id="ARBA00023136"/>
    </source>
</evidence>
<dbReference type="EMBL" id="AAXW01000036">
    <property type="protein sequence ID" value="EAZ89805.1"/>
    <property type="molecule type" value="Genomic_DNA"/>
</dbReference>
<dbReference type="CDD" id="cd06261">
    <property type="entry name" value="TM_PBP2"/>
    <property type="match status" value="1"/>
</dbReference>
<dbReference type="RefSeq" id="WP_008277069.1">
    <property type="nucleotide sequence ID" value="NZ_AAXW01000036.1"/>
</dbReference>
<dbReference type="InterPro" id="IPR035906">
    <property type="entry name" value="MetI-like_sf"/>
</dbReference>
<feature type="transmembrane region" description="Helical" evidence="7">
    <location>
        <begin position="217"/>
        <end position="238"/>
    </location>
</feature>
<comment type="similarity">
    <text evidence="7">Belongs to the binding-protein-dependent transport system permease family.</text>
</comment>
<dbReference type="SUPFAM" id="SSF161098">
    <property type="entry name" value="MetI-like"/>
    <property type="match status" value="1"/>
</dbReference>
<evidence type="ECO:0000313" key="10">
    <source>
        <dbReference type="Proteomes" id="UP000003781"/>
    </source>
</evidence>
<evidence type="ECO:0000256" key="5">
    <source>
        <dbReference type="ARBA" id="ARBA00022989"/>
    </source>
</evidence>
<feature type="transmembrane region" description="Helical" evidence="7">
    <location>
        <begin position="131"/>
        <end position="154"/>
    </location>
</feature>
<evidence type="ECO:0000259" key="8">
    <source>
        <dbReference type="PROSITE" id="PS50928"/>
    </source>
</evidence>
<sequence>MKLNTSHKRSTTVPPPRFRKPTFTVWLGVGVLFAFFLHGLYISDLTPERIYKGIFRLGEFLAEAFPPKPDRLISIITATIETFEMALVGTVFGALFSLPLSLLAAKNTSPNRAIYSLSRGFITLLRVIPDLVWGLLFIVVVGLGAGAGILAIMVDVMGFCGKFFAERIEEIDPKPVEALRALGASQWGIIVGAIFPVTMPSFVASTLYSLEASVRSAVVLGLVGAGGIGVELATSMQLLRYDEAFMTIIVIFVVVLLVEQISGIIRKSLM</sequence>
<dbReference type="Gene3D" id="1.10.3720.10">
    <property type="entry name" value="MetI-like"/>
    <property type="match status" value="1"/>
</dbReference>
<evidence type="ECO:0000256" key="3">
    <source>
        <dbReference type="ARBA" id="ARBA00022475"/>
    </source>
</evidence>
<evidence type="ECO:0000256" key="2">
    <source>
        <dbReference type="ARBA" id="ARBA00022448"/>
    </source>
</evidence>
<dbReference type="OrthoDB" id="8557224at2"/>
<evidence type="ECO:0000256" key="7">
    <source>
        <dbReference type="RuleBase" id="RU363032"/>
    </source>
</evidence>
<dbReference type="PROSITE" id="PS50928">
    <property type="entry name" value="ABC_TM1"/>
    <property type="match status" value="1"/>
</dbReference>
<dbReference type="PANTHER" id="PTHR30043">
    <property type="entry name" value="PHOSPHONATES TRANSPORT SYSTEM PERMEASE PROTEIN"/>
    <property type="match status" value="1"/>
</dbReference>
<dbReference type="Pfam" id="PF00528">
    <property type="entry name" value="BPD_transp_1"/>
    <property type="match status" value="1"/>
</dbReference>
<feature type="transmembrane region" description="Helical" evidence="7">
    <location>
        <begin position="21"/>
        <end position="42"/>
    </location>
</feature>
<reference evidence="9 10" key="1">
    <citation type="submission" date="2007-03" db="EMBL/GenBank/DDBJ databases">
        <authorList>
            <person name="Stal L."/>
            <person name="Ferriera S."/>
            <person name="Johnson J."/>
            <person name="Kravitz S."/>
            <person name="Beeson K."/>
            <person name="Sutton G."/>
            <person name="Rogers Y.-H."/>
            <person name="Friedman R."/>
            <person name="Frazier M."/>
            <person name="Venter J.C."/>
        </authorList>
    </citation>
    <scope>NUCLEOTIDE SEQUENCE [LARGE SCALE GENOMIC DNA]</scope>
    <source>
        <strain evidence="9 10">CCY0110</strain>
    </source>
</reference>
<evidence type="ECO:0000256" key="4">
    <source>
        <dbReference type="ARBA" id="ARBA00022692"/>
    </source>
</evidence>
<protein>
    <submittedName>
        <fullName evidence="9">Alkylphosphonate ABC tranporter permease</fullName>
    </submittedName>
</protein>
<dbReference type="GO" id="GO:0005886">
    <property type="term" value="C:plasma membrane"/>
    <property type="evidence" value="ECO:0007669"/>
    <property type="project" value="UniProtKB-SubCell"/>
</dbReference>
<keyword evidence="6 7" id="KW-0472">Membrane</keyword>
<dbReference type="PANTHER" id="PTHR30043:SF1">
    <property type="entry name" value="ABC TRANSPORT SYSTEM PERMEASE PROTEIN P69"/>
    <property type="match status" value="1"/>
</dbReference>
<dbReference type="InterPro" id="IPR005769">
    <property type="entry name" value="PhnE/PtxC"/>
</dbReference>
<dbReference type="InterPro" id="IPR000515">
    <property type="entry name" value="MetI-like"/>
</dbReference>
<accession>A3IUL3</accession>
<organism evidence="9 10">
    <name type="scientific">Crocosphaera chwakensis CCY0110</name>
    <dbReference type="NCBI Taxonomy" id="391612"/>
    <lineage>
        <taxon>Bacteria</taxon>
        <taxon>Bacillati</taxon>
        <taxon>Cyanobacteriota</taxon>
        <taxon>Cyanophyceae</taxon>
        <taxon>Oscillatoriophycideae</taxon>
        <taxon>Chroococcales</taxon>
        <taxon>Aphanothecaceae</taxon>
        <taxon>Crocosphaera</taxon>
        <taxon>Crocosphaera chwakensis</taxon>
    </lineage>
</organism>